<comment type="catalytic activity">
    <reaction evidence="13 14">
        <text>a ubiquinone + reduced [electron-transfer flavoprotein] = a ubiquinol + oxidized [electron-transfer flavoprotein] + H(+)</text>
        <dbReference type="Rhea" id="RHEA:24052"/>
        <dbReference type="Rhea" id="RHEA-COMP:9565"/>
        <dbReference type="Rhea" id="RHEA-COMP:9566"/>
        <dbReference type="Rhea" id="RHEA-COMP:10685"/>
        <dbReference type="Rhea" id="RHEA-COMP:10686"/>
        <dbReference type="ChEBI" id="CHEBI:15378"/>
        <dbReference type="ChEBI" id="CHEBI:16389"/>
        <dbReference type="ChEBI" id="CHEBI:17976"/>
        <dbReference type="ChEBI" id="CHEBI:57692"/>
        <dbReference type="ChEBI" id="CHEBI:58307"/>
        <dbReference type="EC" id="1.5.5.1"/>
    </reaction>
</comment>
<evidence type="ECO:0000256" key="10">
    <source>
        <dbReference type="ARBA" id="ARBA00023004"/>
    </source>
</evidence>
<dbReference type="FunFam" id="3.30.70.20:FF:000012">
    <property type="entry name" value="Electron transfer flavoprotein-ubiquinone oxidoreductase, mitochondrial"/>
    <property type="match status" value="1"/>
</dbReference>
<dbReference type="PANTHER" id="PTHR10617:SF107">
    <property type="entry name" value="ELECTRON TRANSFER FLAVOPROTEIN-UBIQUINONE OXIDOREDUCTASE, MITOCHONDRIAL"/>
    <property type="match status" value="1"/>
</dbReference>
<dbReference type="GO" id="GO:0051539">
    <property type="term" value="F:4 iron, 4 sulfur cluster binding"/>
    <property type="evidence" value="ECO:0007669"/>
    <property type="project" value="UniProtKB-UniRule"/>
</dbReference>
<dbReference type="SUPFAM" id="SSF54373">
    <property type="entry name" value="FAD-linked reductases, C-terminal domain"/>
    <property type="match status" value="1"/>
</dbReference>
<evidence type="ECO:0000256" key="2">
    <source>
        <dbReference type="ARBA" id="ARBA00002819"/>
    </source>
</evidence>
<dbReference type="PROSITE" id="PS51379">
    <property type="entry name" value="4FE4S_FER_2"/>
    <property type="match status" value="1"/>
</dbReference>
<evidence type="ECO:0000256" key="1">
    <source>
        <dbReference type="ARBA" id="ARBA00001974"/>
    </source>
</evidence>
<dbReference type="SUPFAM" id="SSF54862">
    <property type="entry name" value="4Fe-4S ferredoxins"/>
    <property type="match status" value="1"/>
</dbReference>
<dbReference type="EMBL" id="GG745356">
    <property type="protein sequence ID" value="KNE68348.1"/>
    <property type="molecule type" value="Genomic_DNA"/>
</dbReference>
<evidence type="ECO:0000256" key="12">
    <source>
        <dbReference type="ARBA" id="ARBA00023075"/>
    </source>
</evidence>
<dbReference type="InterPro" id="IPR040156">
    <property type="entry name" value="ETF-QO"/>
</dbReference>
<evidence type="ECO:0000256" key="11">
    <source>
        <dbReference type="ARBA" id="ARBA00023014"/>
    </source>
</evidence>
<dbReference type="PANTHER" id="PTHR10617">
    <property type="entry name" value="ELECTRON TRANSFER FLAVOPROTEIN-UBIQUINONE OXIDOREDUCTASE"/>
    <property type="match status" value="1"/>
</dbReference>
<evidence type="ECO:0000259" key="15">
    <source>
        <dbReference type="PROSITE" id="PS51379"/>
    </source>
</evidence>
<reference evidence="16 17" key="1">
    <citation type="submission" date="2009-11" db="EMBL/GenBank/DDBJ databases">
        <title>Annotation of Allomyces macrogynus ATCC 38327.</title>
        <authorList>
            <consortium name="The Broad Institute Genome Sequencing Platform"/>
            <person name="Russ C."/>
            <person name="Cuomo C."/>
            <person name="Burger G."/>
            <person name="Gray M.W."/>
            <person name="Holland P.W.H."/>
            <person name="King N."/>
            <person name="Lang F.B.F."/>
            <person name="Roger A.J."/>
            <person name="Ruiz-Trillo I."/>
            <person name="Young S.K."/>
            <person name="Zeng Q."/>
            <person name="Gargeya S."/>
            <person name="Fitzgerald M."/>
            <person name="Haas B."/>
            <person name="Abouelleil A."/>
            <person name="Alvarado L."/>
            <person name="Arachchi H.M."/>
            <person name="Berlin A."/>
            <person name="Chapman S.B."/>
            <person name="Gearin G."/>
            <person name="Goldberg J."/>
            <person name="Griggs A."/>
            <person name="Gujja S."/>
            <person name="Hansen M."/>
            <person name="Heiman D."/>
            <person name="Howarth C."/>
            <person name="Larimer J."/>
            <person name="Lui A."/>
            <person name="MacDonald P.J.P."/>
            <person name="McCowen C."/>
            <person name="Montmayeur A."/>
            <person name="Murphy C."/>
            <person name="Neiman D."/>
            <person name="Pearson M."/>
            <person name="Priest M."/>
            <person name="Roberts A."/>
            <person name="Saif S."/>
            <person name="Shea T."/>
            <person name="Sisk P."/>
            <person name="Stolte C."/>
            <person name="Sykes S."/>
            <person name="Wortman J."/>
            <person name="Nusbaum C."/>
            <person name="Birren B."/>
        </authorList>
    </citation>
    <scope>NUCLEOTIDE SEQUENCE [LARGE SCALE GENOMIC DNA]</scope>
    <source>
        <strain evidence="16 17">ATCC 38327</strain>
    </source>
</reference>
<dbReference type="InterPro" id="IPR007859">
    <property type="entry name" value="ETF-QO/FixX_C"/>
</dbReference>
<keyword evidence="10 14" id="KW-0408">Iron</keyword>
<proteinExistence type="predicted"/>
<dbReference type="Gene3D" id="3.50.50.60">
    <property type="entry name" value="FAD/NAD(P)-binding domain"/>
    <property type="match status" value="1"/>
</dbReference>
<keyword evidence="9 14" id="KW-0560">Oxidoreductase</keyword>
<keyword evidence="11 14" id="KW-0411">Iron-sulfur</keyword>
<keyword evidence="17" id="KW-1185">Reference proteome</keyword>
<evidence type="ECO:0000256" key="9">
    <source>
        <dbReference type="ARBA" id="ARBA00023002"/>
    </source>
</evidence>
<dbReference type="Gene3D" id="3.30.9.90">
    <property type="match status" value="1"/>
</dbReference>
<dbReference type="GO" id="GO:0005743">
    <property type="term" value="C:mitochondrial inner membrane"/>
    <property type="evidence" value="ECO:0007669"/>
    <property type="project" value="TreeGrafter"/>
</dbReference>
<keyword evidence="6 14" id="KW-0479">Metal-binding</keyword>
<dbReference type="InterPro" id="IPR017896">
    <property type="entry name" value="4Fe4S_Fe-S-bd"/>
</dbReference>
<keyword evidence="12 14" id="KW-0830">Ubiquinone</keyword>
<dbReference type="OMA" id="INFQNCV"/>
<dbReference type="EC" id="1.5.5.1" evidence="14"/>
<name>A0A0L0T0N5_ALLM3</name>
<dbReference type="STRING" id="578462.A0A0L0T0N5"/>
<evidence type="ECO:0000313" key="16">
    <source>
        <dbReference type="EMBL" id="KNE68348.1"/>
    </source>
</evidence>
<evidence type="ECO:0000256" key="13">
    <source>
        <dbReference type="ARBA" id="ARBA00052682"/>
    </source>
</evidence>
<dbReference type="OrthoDB" id="437331at2759"/>
<comment type="cofactor">
    <cofactor evidence="1 14">
        <name>FAD</name>
        <dbReference type="ChEBI" id="CHEBI:57692"/>
    </cofactor>
</comment>
<organism evidence="16 17">
    <name type="scientific">Allomyces macrogynus (strain ATCC 38327)</name>
    <name type="common">Allomyces javanicus var. macrogynus</name>
    <dbReference type="NCBI Taxonomy" id="578462"/>
    <lineage>
        <taxon>Eukaryota</taxon>
        <taxon>Fungi</taxon>
        <taxon>Fungi incertae sedis</taxon>
        <taxon>Blastocladiomycota</taxon>
        <taxon>Blastocladiomycetes</taxon>
        <taxon>Blastocladiales</taxon>
        <taxon>Blastocladiaceae</taxon>
        <taxon>Allomyces</taxon>
    </lineage>
</organism>
<dbReference type="GO" id="GO:0046872">
    <property type="term" value="F:metal ion binding"/>
    <property type="evidence" value="ECO:0007669"/>
    <property type="project" value="UniProtKB-KW"/>
</dbReference>
<dbReference type="Pfam" id="PF13450">
    <property type="entry name" value="NAD_binding_8"/>
    <property type="match status" value="1"/>
</dbReference>
<evidence type="ECO:0000256" key="14">
    <source>
        <dbReference type="RuleBase" id="RU366068"/>
    </source>
</evidence>
<comment type="function">
    <text evidence="2 14">Accepts electrons from ETF and reduces ubiquinone.</text>
</comment>
<dbReference type="VEuPathDB" id="FungiDB:AMAG_13006"/>
<evidence type="ECO:0000256" key="4">
    <source>
        <dbReference type="ARBA" id="ARBA00022485"/>
    </source>
</evidence>
<feature type="domain" description="4Fe-4S ferredoxin-type" evidence="15">
    <location>
        <begin position="575"/>
        <end position="604"/>
    </location>
</feature>
<dbReference type="InterPro" id="IPR036188">
    <property type="entry name" value="FAD/NAD-bd_sf"/>
</dbReference>
<dbReference type="InterPro" id="IPR049398">
    <property type="entry name" value="ETF-QO/FixC_UQ-bd"/>
</dbReference>
<reference evidence="17" key="2">
    <citation type="submission" date="2009-11" db="EMBL/GenBank/DDBJ databases">
        <title>The Genome Sequence of Allomyces macrogynus strain ATCC 38327.</title>
        <authorList>
            <consortium name="The Broad Institute Genome Sequencing Platform"/>
            <person name="Russ C."/>
            <person name="Cuomo C."/>
            <person name="Shea T."/>
            <person name="Young S.K."/>
            <person name="Zeng Q."/>
            <person name="Koehrsen M."/>
            <person name="Haas B."/>
            <person name="Borodovsky M."/>
            <person name="Guigo R."/>
            <person name="Alvarado L."/>
            <person name="Berlin A."/>
            <person name="Borenstein D."/>
            <person name="Chen Z."/>
            <person name="Engels R."/>
            <person name="Freedman E."/>
            <person name="Gellesch M."/>
            <person name="Goldberg J."/>
            <person name="Griggs A."/>
            <person name="Gujja S."/>
            <person name="Heiman D."/>
            <person name="Hepburn T."/>
            <person name="Howarth C."/>
            <person name="Jen D."/>
            <person name="Larson L."/>
            <person name="Lewis B."/>
            <person name="Mehta T."/>
            <person name="Park D."/>
            <person name="Pearson M."/>
            <person name="Roberts A."/>
            <person name="Saif S."/>
            <person name="Shenoy N."/>
            <person name="Sisk P."/>
            <person name="Stolte C."/>
            <person name="Sykes S."/>
            <person name="Walk T."/>
            <person name="White J."/>
            <person name="Yandava C."/>
            <person name="Burger G."/>
            <person name="Gray M.W."/>
            <person name="Holland P.W.H."/>
            <person name="King N."/>
            <person name="Lang F.B.F."/>
            <person name="Roger A.J."/>
            <person name="Ruiz-Trillo I."/>
            <person name="Lander E."/>
            <person name="Nusbaum C."/>
        </authorList>
    </citation>
    <scope>NUCLEOTIDE SEQUENCE [LARGE SCALE GENOMIC DNA]</scope>
    <source>
        <strain evidence="17">ATCC 38327</strain>
    </source>
</reference>
<keyword evidence="5 14" id="KW-0285">Flavoprotein</keyword>
<keyword evidence="3 14" id="KW-0813">Transport</keyword>
<comment type="cofactor">
    <cofactor evidence="14">
        <name>[4Fe-4S] cluster</name>
        <dbReference type="ChEBI" id="CHEBI:49883"/>
    </cofactor>
    <text evidence="14">Binds 1 [4Fe-4S] cluster.</text>
</comment>
<keyword evidence="4" id="KW-0004">4Fe-4S</keyword>
<protein>
    <recommendedName>
        <fullName evidence="14">Electron transfer flavoprotein-ubiquinone oxidoreductase</fullName>
        <shortName evidence="14">ETF-QO</shortName>
        <ecNumber evidence="14">1.5.5.1</ecNumber>
    </recommendedName>
</protein>
<keyword evidence="7 14" id="KW-0274">FAD</keyword>
<evidence type="ECO:0000256" key="5">
    <source>
        <dbReference type="ARBA" id="ARBA00022630"/>
    </source>
</evidence>
<keyword evidence="8 14" id="KW-0249">Electron transport</keyword>
<sequence length="615" mass="67474">MLSALRSTLPRTGAVTRIAVCFAPRAAAFHAGRPLARASAVDEVERFVDNTDVLIVGAGPAGLSAAIRFKQLANDAGKDLRVMVIEKGAEVGAHMLSGNVLEPRALNELIPDWKAKGAPLNTPVSRDKMSFLTKTSAIPIPHPPHMHNHGNYIISLNQFVRWLGEQAEELGVEVYPGFAGAKPLLSADGQHVVGVQVGDVGIGKDGNPTDNYEPGMQIRAPVTIFAEGCHGSLTKQMIRHFKLRDEGKFQTYGIGLKEVWEVPKENHEMGLVAHSIGWPTDFKTYQGSFLYHWTDAPENGRYLVSLGMVVGLDYWNVNLRPYMEFQRWKHHPTIAKVLQGGTCISYGARALNEGGLQSLPRLAFPGGALVGCAAGFMNVPKIKGTHTAMKSGMLAAEAAFAQLQDKESVAAEEEPVVEPLHLQSYQTAFEKSWIYDELYQVRNVRPSFHNPLGLYGGIMWSGLDTLFLKGRVPFTFSHGAPDHTTLLPKSECPPIDYPKPDGVISFDLLENVARTGTNHNHNQPAHLRPRDLEVQVKQNLPKYDGPEAKFCPAGVYEYVETEQPYTLSDGTQANKKFVINAQNCIHCKTCDIKDPAQNIDWTTPEGSGGPNYVLT</sequence>
<dbReference type="AlphaFoldDB" id="A0A0L0T0N5"/>
<evidence type="ECO:0000313" key="17">
    <source>
        <dbReference type="Proteomes" id="UP000054350"/>
    </source>
</evidence>
<dbReference type="Pfam" id="PF21162">
    <property type="entry name" value="ETFQO_UQ-bd"/>
    <property type="match status" value="1"/>
</dbReference>
<dbReference type="Pfam" id="PF05187">
    <property type="entry name" value="Fer4_ETF_QO"/>
    <property type="match status" value="1"/>
</dbReference>
<accession>A0A0L0T0N5</accession>
<dbReference type="Gene3D" id="3.30.70.20">
    <property type="match status" value="1"/>
</dbReference>
<dbReference type="eggNOG" id="KOG2415">
    <property type="taxonomic scope" value="Eukaryota"/>
</dbReference>
<evidence type="ECO:0000256" key="3">
    <source>
        <dbReference type="ARBA" id="ARBA00022448"/>
    </source>
</evidence>
<dbReference type="GO" id="GO:0004174">
    <property type="term" value="F:electron-transferring-flavoprotein dehydrogenase activity"/>
    <property type="evidence" value="ECO:0007669"/>
    <property type="project" value="UniProtKB-UniRule"/>
</dbReference>
<evidence type="ECO:0000256" key="8">
    <source>
        <dbReference type="ARBA" id="ARBA00022982"/>
    </source>
</evidence>
<evidence type="ECO:0000256" key="6">
    <source>
        <dbReference type="ARBA" id="ARBA00022723"/>
    </source>
</evidence>
<dbReference type="SUPFAM" id="SSF51905">
    <property type="entry name" value="FAD/NAD(P)-binding domain"/>
    <property type="match status" value="1"/>
</dbReference>
<dbReference type="Proteomes" id="UP000054350">
    <property type="component" value="Unassembled WGS sequence"/>
</dbReference>
<gene>
    <name evidence="16" type="ORF">AMAG_13006</name>
</gene>
<evidence type="ECO:0000256" key="7">
    <source>
        <dbReference type="ARBA" id="ARBA00022827"/>
    </source>
</evidence>